<dbReference type="Proteomes" id="UP001175271">
    <property type="component" value="Unassembled WGS sequence"/>
</dbReference>
<protein>
    <submittedName>
        <fullName evidence="1">Uncharacterized protein</fullName>
    </submittedName>
</protein>
<reference evidence="1" key="1">
    <citation type="submission" date="2023-06" db="EMBL/GenBank/DDBJ databases">
        <title>Genomic analysis of the entomopathogenic nematode Steinernema hermaphroditum.</title>
        <authorList>
            <person name="Schwarz E.M."/>
            <person name="Heppert J.K."/>
            <person name="Baniya A."/>
            <person name="Schwartz H.T."/>
            <person name="Tan C.-H."/>
            <person name="Antoshechkin I."/>
            <person name="Sternberg P.W."/>
            <person name="Goodrich-Blair H."/>
            <person name="Dillman A.R."/>
        </authorList>
    </citation>
    <scope>NUCLEOTIDE SEQUENCE</scope>
    <source>
        <strain evidence="1">PS9179</strain>
        <tissue evidence="1">Whole animal</tissue>
    </source>
</reference>
<evidence type="ECO:0000313" key="1">
    <source>
        <dbReference type="EMBL" id="KAK0410614.1"/>
    </source>
</evidence>
<proteinExistence type="predicted"/>
<accession>A0AA39LVA2</accession>
<evidence type="ECO:0000313" key="2">
    <source>
        <dbReference type="Proteomes" id="UP001175271"/>
    </source>
</evidence>
<name>A0AA39LVA2_9BILA</name>
<dbReference type="EMBL" id="JAUCMV010000003">
    <property type="protein sequence ID" value="KAK0410614.1"/>
    <property type="molecule type" value="Genomic_DNA"/>
</dbReference>
<organism evidence="1 2">
    <name type="scientific">Steinernema hermaphroditum</name>
    <dbReference type="NCBI Taxonomy" id="289476"/>
    <lineage>
        <taxon>Eukaryota</taxon>
        <taxon>Metazoa</taxon>
        <taxon>Ecdysozoa</taxon>
        <taxon>Nematoda</taxon>
        <taxon>Chromadorea</taxon>
        <taxon>Rhabditida</taxon>
        <taxon>Tylenchina</taxon>
        <taxon>Panagrolaimomorpha</taxon>
        <taxon>Strongyloidoidea</taxon>
        <taxon>Steinernematidae</taxon>
        <taxon>Steinernema</taxon>
    </lineage>
</organism>
<comment type="caution">
    <text evidence="1">The sequence shown here is derived from an EMBL/GenBank/DDBJ whole genome shotgun (WGS) entry which is preliminary data.</text>
</comment>
<keyword evidence="2" id="KW-1185">Reference proteome</keyword>
<sequence length="113" mass="12914">MGRRNDTVGGVKVEASNGELRDQQFHYECTLVCNSCKVNHFESERRLGAGIPVSPCNNTGQTRHVWVSELFGFPDQLIGRAERTRRHRSCEVYFIRHVRVVLCFSFLLLSSVT</sequence>
<gene>
    <name evidence="1" type="ORF">QR680_005235</name>
</gene>
<dbReference type="AlphaFoldDB" id="A0AA39LVA2"/>